<keyword evidence="1" id="KW-1133">Transmembrane helix</keyword>
<keyword evidence="3" id="KW-1185">Reference proteome</keyword>
<keyword evidence="1" id="KW-0812">Transmembrane</keyword>
<accession>A0A9K3GNI0</accession>
<name>A0A9K3GNI0_9EUKA</name>
<comment type="caution">
    <text evidence="2">The sequence shown here is derived from an EMBL/GenBank/DDBJ whole genome shotgun (WGS) entry which is preliminary data.</text>
</comment>
<keyword evidence="1" id="KW-0472">Membrane</keyword>
<feature type="transmembrane region" description="Helical" evidence="1">
    <location>
        <begin position="91"/>
        <end position="116"/>
    </location>
</feature>
<sequence length="165" mass="18058">VYVDTVYGGGDSSLQYMMSQSFEALTYTTDLVAVEEFCTPYQALVGLDETTSVYVYSHDECTSSKPCAFTPEQKEDTCSIGEPLELWGKRLVWVVPIVGGSIIGLLVLIVGVLYLFDNPPSFSACTDMFSGSSENPTRDTNAELRQREEEMMAPVGPSDADAAFF</sequence>
<dbReference type="Proteomes" id="UP000265618">
    <property type="component" value="Unassembled WGS sequence"/>
</dbReference>
<organism evidence="2 3">
    <name type="scientific">Kipferlia bialata</name>
    <dbReference type="NCBI Taxonomy" id="797122"/>
    <lineage>
        <taxon>Eukaryota</taxon>
        <taxon>Metamonada</taxon>
        <taxon>Carpediemonas-like organisms</taxon>
        <taxon>Kipferlia</taxon>
    </lineage>
</organism>
<reference evidence="2 3" key="1">
    <citation type="journal article" date="2018" name="PLoS ONE">
        <title>The draft genome of Kipferlia bialata reveals reductive genome evolution in fornicate parasites.</title>
        <authorList>
            <person name="Tanifuji G."/>
            <person name="Takabayashi S."/>
            <person name="Kume K."/>
            <person name="Takagi M."/>
            <person name="Nakayama T."/>
            <person name="Kamikawa R."/>
            <person name="Inagaki Y."/>
            <person name="Hashimoto T."/>
        </authorList>
    </citation>
    <scope>NUCLEOTIDE SEQUENCE [LARGE SCALE GENOMIC DNA]</scope>
    <source>
        <strain evidence="2">NY0173</strain>
    </source>
</reference>
<protein>
    <submittedName>
        <fullName evidence="2">Uncharacterized protein</fullName>
    </submittedName>
</protein>
<gene>
    <name evidence="2" type="ORF">KIPB_011113</name>
</gene>
<evidence type="ECO:0000256" key="1">
    <source>
        <dbReference type="SAM" id="Phobius"/>
    </source>
</evidence>
<evidence type="ECO:0000313" key="3">
    <source>
        <dbReference type="Proteomes" id="UP000265618"/>
    </source>
</evidence>
<feature type="non-terminal residue" evidence="2">
    <location>
        <position position="1"/>
    </location>
</feature>
<dbReference type="AlphaFoldDB" id="A0A9K3GNI0"/>
<proteinExistence type="predicted"/>
<dbReference type="EMBL" id="BDIP01004384">
    <property type="protein sequence ID" value="GIQ88785.1"/>
    <property type="molecule type" value="Genomic_DNA"/>
</dbReference>
<evidence type="ECO:0000313" key="2">
    <source>
        <dbReference type="EMBL" id="GIQ88785.1"/>
    </source>
</evidence>